<keyword evidence="1" id="KW-0614">Plasmid</keyword>
<dbReference type="AlphaFoldDB" id="G2PHR3"/>
<reference evidence="1" key="1">
    <citation type="submission" date="2011-08" db="EMBL/GenBank/DDBJ databases">
        <title>Complete sequence of plasmid 2 of Streptomyces violaceusniger Tu 4113.</title>
        <authorList>
            <consortium name="US DOE Joint Genome Institute"/>
            <person name="Lucas S."/>
            <person name="Han J."/>
            <person name="Lapidus A."/>
            <person name="Cheng J.-F."/>
            <person name="Goodwin L."/>
            <person name="Pitluck S."/>
            <person name="Peters L."/>
            <person name="Ivanova N."/>
            <person name="Daligault H."/>
            <person name="Detter J.C."/>
            <person name="Han C."/>
            <person name="Tapia R."/>
            <person name="Land M."/>
            <person name="Hauser L."/>
            <person name="Kyrpides N."/>
            <person name="Ivanova N."/>
            <person name="Pagani I."/>
            <person name="Hagen A."/>
            <person name="Katz L."/>
            <person name="Fiedler H.-P."/>
            <person name="Keasling J."/>
            <person name="Fortman J."/>
            <person name="Woyke T."/>
        </authorList>
    </citation>
    <scope>NUCLEOTIDE SEQUENCE [LARGE SCALE GENOMIC DNA]</scope>
    <source>
        <strain evidence="1">Tu 4113</strain>
        <plasmid evidence="1">pSTRVI02</plasmid>
    </source>
</reference>
<dbReference type="RefSeq" id="WP_014043799.1">
    <property type="nucleotide sequence ID" value="NC_015952.1"/>
</dbReference>
<dbReference type="EMBL" id="CP002996">
    <property type="protein sequence ID" value="AEM88864.1"/>
    <property type="molecule type" value="Genomic_DNA"/>
</dbReference>
<name>G2PHR3_STRV4</name>
<proteinExistence type="predicted"/>
<dbReference type="HOGENOM" id="CLU_1224219_0_0_11"/>
<organism evidence="1 2">
    <name type="scientific">Streptomyces violaceusniger (strain Tu 4113)</name>
    <dbReference type="NCBI Taxonomy" id="653045"/>
    <lineage>
        <taxon>Bacteria</taxon>
        <taxon>Bacillati</taxon>
        <taxon>Actinomycetota</taxon>
        <taxon>Actinomycetes</taxon>
        <taxon>Kitasatosporales</taxon>
        <taxon>Streptomycetaceae</taxon>
        <taxon>Streptomyces</taxon>
        <taxon>Streptomyces violaceusniger group</taxon>
    </lineage>
</organism>
<dbReference type="KEGG" id="svl:Strvi_0088"/>
<sequence length="226" mass="24486">MRTTHQGREIEIIAPKNAYAACAFTINGQGPREGERFTGPLGASAADVLADLTRQIDELDAKGPEGITGTPGWTFMLRPGSWEVCTAPGLNRHIKPTHAPCNETACRREAAKEAQKKAFAAEGHPAAGPLSQQLQRAGFEKADSRGRDTEGFRVLRGDLGEGRKNPRRGVRVVWYAKGCLMPLDGKPGRLQEIADFLTGKDRYAVHYSGGCRIEVLSKTHGVPSPK</sequence>
<evidence type="ECO:0000313" key="1">
    <source>
        <dbReference type="EMBL" id="AEM88864.1"/>
    </source>
</evidence>
<accession>G2PHR3</accession>
<protein>
    <submittedName>
        <fullName evidence="1">Uncharacterized protein</fullName>
    </submittedName>
</protein>
<dbReference type="Proteomes" id="UP000008703">
    <property type="component" value="Plasmid pSTRVI02"/>
</dbReference>
<evidence type="ECO:0000313" key="2">
    <source>
        <dbReference type="Proteomes" id="UP000008703"/>
    </source>
</evidence>
<gene>
    <name evidence="1" type="ORF">Strvi_0088</name>
</gene>
<keyword evidence="2" id="KW-1185">Reference proteome</keyword>
<geneLocation type="plasmid" evidence="1 2">
    <name>pSTRVI02</name>
</geneLocation>